<keyword evidence="2" id="KW-1185">Reference proteome</keyword>
<protein>
    <submittedName>
        <fullName evidence="1">Uncharacterized protein</fullName>
    </submittedName>
</protein>
<sequence>MADSDGKAAKELIHDVGKQLAAKQKCPHKDFLVKLLRACSEATSTLDGTKESTVLLGDSEVSAMMNDKQKGIGY</sequence>
<dbReference type="Proteomes" id="UP000243975">
    <property type="component" value="Unassembled WGS sequence"/>
</dbReference>
<reference evidence="1 2" key="1">
    <citation type="journal article" date="2016" name="Sci. Rep.">
        <title>The genome sequence of the outbreeding globe artichoke constructed de novo incorporating a phase-aware low-pass sequencing strategy of F1 progeny.</title>
        <authorList>
            <person name="Scaglione D."/>
            <person name="Reyes-Chin-Wo S."/>
            <person name="Acquadro A."/>
            <person name="Froenicke L."/>
            <person name="Portis E."/>
            <person name="Beitel C."/>
            <person name="Tirone M."/>
            <person name="Mauro R."/>
            <person name="Lo Monaco A."/>
            <person name="Mauromicale G."/>
            <person name="Faccioli P."/>
            <person name="Cattivelli L."/>
            <person name="Rieseberg L."/>
            <person name="Michelmore R."/>
            <person name="Lanteri S."/>
        </authorList>
    </citation>
    <scope>NUCLEOTIDE SEQUENCE [LARGE SCALE GENOMIC DNA]</scope>
    <source>
        <strain evidence="1">2C</strain>
    </source>
</reference>
<proteinExistence type="predicted"/>
<gene>
    <name evidence="1" type="ORF">Ccrd_024846</name>
</gene>
<dbReference type="Gramene" id="KVH87842">
    <property type="protein sequence ID" value="KVH87842"/>
    <property type="gene ID" value="Ccrd_024846"/>
</dbReference>
<accession>A0A103XBU3</accession>
<dbReference type="EMBL" id="LEKV01005773">
    <property type="protein sequence ID" value="KVH87842.1"/>
    <property type="molecule type" value="Genomic_DNA"/>
</dbReference>
<comment type="caution">
    <text evidence="1">The sequence shown here is derived from an EMBL/GenBank/DDBJ whole genome shotgun (WGS) entry which is preliminary data.</text>
</comment>
<evidence type="ECO:0000313" key="2">
    <source>
        <dbReference type="Proteomes" id="UP000243975"/>
    </source>
</evidence>
<name>A0A103XBU3_CYNCS</name>
<organism evidence="1 2">
    <name type="scientific">Cynara cardunculus var. scolymus</name>
    <name type="common">Globe artichoke</name>
    <name type="synonym">Cynara scolymus</name>
    <dbReference type="NCBI Taxonomy" id="59895"/>
    <lineage>
        <taxon>Eukaryota</taxon>
        <taxon>Viridiplantae</taxon>
        <taxon>Streptophyta</taxon>
        <taxon>Embryophyta</taxon>
        <taxon>Tracheophyta</taxon>
        <taxon>Spermatophyta</taxon>
        <taxon>Magnoliopsida</taxon>
        <taxon>eudicotyledons</taxon>
        <taxon>Gunneridae</taxon>
        <taxon>Pentapetalae</taxon>
        <taxon>asterids</taxon>
        <taxon>campanulids</taxon>
        <taxon>Asterales</taxon>
        <taxon>Asteraceae</taxon>
        <taxon>Carduoideae</taxon>
        <taxon>Cardueae</taxon>
        <taxon>Carduinae</taxon>
        <taxon>Cynara</taxon>
    </lineage>
</organism>
<evidence type="ECO:0000313" key="1">
    <source>
        <dbReference type="EMBL" id="KVH87842.1"/>
    </source>
</evidence>
<dbReference type="STRING" id="59895.A0A103XBU3"/>
<dbReference type="AlphaFoldDB" id="A0A103XBU3"/>